<evidence type="ECO:0000256" key="2">
    <source>
        <dbReference type="ARBA" id="ARBA00023155"/>
    </source>
</evidence>
<evidence type="ECO:0000256" key="3">
    <source>
        <dbReference type="ARBA" id="ARBA00023242"/>
    </source>
</evidence>
<feature type="region of interest" description="Disordered" evidence="6">
    <location>
        <begin position="805"/>
        <end position="824"/>
    </location>
</feature>
<dbReference type="SMART" id="SM00355">
    <property type="entry name" value="ZnF_C2H2"/>
    <property type="match status" value="2"/>
</dbReference>
<keyword evidence="10" id="KW-1185">Reference proteome</keyword>
<keyword evidence="3 5" id="KW-0539">Nucleus</keyword>
<dbReference type="CDD" id="cd00086">
    <property type="entry name" value="homeodomain"/>
    <property type="match status" value="1"/>
</dbReference>
<dbReference type="Pfam" id="PF05920">
    <property type="entry name" value="Homeobox_KN"/>
    <property type="match status" value="1"/>
</dbReference>
<evidence type="ECO:0000259" key="8">
    <source>
        <dbReference type="PROSITE" id="PS50157"/>
    </source>
</evidence>
<keyword evidence="2 5" id="KW-0371">Homeobox</keyword>
<dbReference type="Gene3D" id="1.10.10.60">
    <property type="entry name" value="Homeodomain-like"/>
    <property type="match status" value="1"/>
</dbReference>
<evidence type="ECO:0000256" key="4">
    <source>
        <dbReference type="PROSITE-ProRule" id="PRU00042"/>
    </source>
</evidence>
<dbReference type="GO" id="GO:0008270">
    <property type="term" value="F:zinc ion binding"/>
    <property type="evidence" value="ECO:0007669"/>
    <property type="project" value="UniProtKB-KW"/>
</dbReference>
<dbReference type="SMART" id="SM00389">
    <property type="entry name" value="HOX"/>
    <property type="match status" value="1"/>
</dbReference>
<dbReference type="PROSITE" id="PS50071">
    <property type="entry name" value="HOMEOBOX_2"/>
    <property type="match status" value="1"/>
</dbReference>
<feature type="DNA-binding region" description="Homeobox" evidence="5">
    <location>
        <begin position="169"/>
        <end position="231"/>
    </location>
</feature>
<name>A0A0G2E3V2_PHACM</name>
<evidence type="ECO:0000313" key="9">
    <source>
        <dbReference type="EMBL" id="KKY17011.1"/>
    </source>
</evidence>
<feature type="compositionally biased region" description="Low complexity" evidence="6">
    <location>
        <begin position="325"/>
        <end position="347"/>
    </location>
</feature>
<gene>
    <name evidence="9" type="ORF">UCRPC4_g05736</name>
</gene>
<keyword evidence="1 5" id="KW-0238">DNA-binding</keyword>
<feature type="region of interest" description="Disordered" evidence="6">
    <location>
        <begin position="225"/>
        <end position="248"/>
    </location>
</feature>
<comment type="caution">
    <text evidence="9">The sequence shown here is derived from an EMBL/GenBank/DDBJ whole genome shotgun (WGS) entry which is preliminary data.</text>
</comment>
<dbReference type="InterPro" id="IPR009057">
    <property type="entry name" value="Homeodomain-like_sf"/>
</dbReference>
<dbReference type="InterPro" id="IPR008422">
    <property type="entry name" value="KN_HD"/>
</dbReference>
<protein>
    <submittedName>
        <fullName evidence="9">Putative homeobox and c2h2 transcription</fullName>
    </submittedName>
</protein>
<feature type="region of interest" description="Disordered" evidence="6">
    <location>
        <begin position="281"/>
        <end position="372"/>
    </location>
</feature>
<dbReference type="GO" id="GO:0003677">
    <property type="term" value="F:DNA binding"/>
    <property type="evidence" value="ECO:0007669"/>
    <property type="project" value="UniProtKB-UniRule"/>
</dbReference>
<dbReference type="GO" id="GO:0006355">
    <property type="term" value="P:regulation of DNA-templated transcription"/>
    <property type="evidence" value="ECO:0007669"/>
    <property type="project" value="InterPro"/>
</dbReference>
<comment type="subcellular location">
    <subcellularLocation>
        <location evidence="5">Nucleus</location>
    </subcellularLocation>
</comment>
<feature type="compositionally biased region" description="Polar residues" evidence="6">
    <location>
        <begin position="567"/>
        <end position="587"/>
    </location>
</feature>
<accession>A0A0G2E3V2</accession>
<dbReference type="PROSITE" id="PS50157">
    <property type="entry name" value="ZINC_FINGER_C2H2_2"/>
    <property type="match status" value="1"/>
</dbReference>
<evidence type="ECO:0000256" key="6">
    <source>
        <dbReference type="SAM" id="MobiDB-lite"/>
    </source>
</evidence>
<proteinExistence type="predicted"/>
<feature type="region of interest" description="Disordered" evidence="6">
    <location>
        <begin position="703"/>
        <end position="723"/>
    </location>
</feature>
<dbReference type="InterPro" id="IPR050224">
    <property type="entry name" value="TALE_homeobox"/>
</dbReference>
<feature type="compositionally biased region" description="Polar residues" evidence="6">
    <location>
        <begin position="706"/>
        <end position="715"/>
    </location>
</feature>
<dbReference type="PROSITE" id="PS00028">
    <property type="entry name" value="ZINC_FINGER_C2H2_1"/>
    <property type="match status" value="1"/>
</dbReference>
<feature type="domain" description="C2H2-type" evidence="8">
    <location>
        <begin position="379"/>
        <end position="407"/>
    </location>
</feature>
<dbReference type="GO" id="GO:0005634">
    <property type="term" value="C:nucleus"/>
    <property type="evidence" value="ECO:0007669"/>
    <property type="project" value="UniProtKB-SubCell"/>
</dbReference>
<sequence length="839" mass="93602">MDDYFNFDEASAGASQSLGTSCSSGKANADEADAGECFESLFFDKSTSLPVDNLTDRLPGIDTTFIPSVPAFSLEMTDGTYPMHRAKEPCDLCKQRGLDCFVAQRGVMLHGCTCCISLYRQCSFTHKKTPGLWMATLDPVNEDVQKDSGNLVGRFQSKSLSFQLDDSKSRKTGPRFSRDAVKALKNWLAAHAHHPYPTDQEKDELKHLTGLKRSQISNWLANARRRGKVRPVSENTHPGAVDIPYNPANNIPNWESLNPLERWKHSPPEHEPATMTDIAKAVSDNPYPEGGVSSESSANRSRQNSSHHQSSSNDESNFSMFQEPSISSLAQSEQSSVSSLHSSYSRGSLKERKDRRRRRRAPLPNRLSNPQKPRADRIFQCTFCTDSFAAKYDWARHEKSLHLALERWTCSPAGGVFEEEGIRRCYFCLAINPDEAHLETHNFGACEEKTIPERTFYRKDHLRQHLRLLHGATYNPKMEAWKSHTTSIKSRCGFCPAEFSTWGQRVDHLAAHFKNGSDMSKWQGTWGFEPYVDRLVENAMPPFIIAEDRISVNPFVATRRTSSTSSEAQTCGRNMSSSATGSSPNDMNAQDQWYADSNCWRRCEMLLSKYIQEERVAGRVPTDAQLQVYARRVIYGDDDPWNQSPADNKQWLALIKKQNDFRNGENEDLEPPKQANGETCMKPEQLPMDPPYCIPGGLKRARRTDSAQASTSHRASSLPKVATSCPETPSVAFSNDIAVDQLDLSALDLALIDDSLDLTNVDLNAYAAGEGARQSSGPGTTSINDVFLGNEMELDVNLPAVQSSLEGGVASRPSGQRNAGEDFHADIDHLTGYMQSFRH</sequence>
<evidence type="ECO:0000256" key="1">
    <source>
        <dbReference type="ARBA" id="ARBA00023125"/>
    </source>
</evidence>
<feature type="compositionally biased region" description="Polar residues" evidence="6">
    <location>
        <begin position="313"/>
        <end position="324"/>
    </location>
</feature>
<evidence type="ECO:0000313" key="10">
    <source>
        <dbReference type="Proteomes" id="UP000053317"/>
    </source>
</evidence>
<organism evidence="9 10">
    <name type="scientific">Phaeomoniella chlamydospora</name>
    <name type="common">Phaeoacremonium chlamydosporum</name>
    <dbReference type="NCBI Taxonomy" id="158046"/>
    <lineage>
        <taxon>Eukaryota</taxon>
        <taxon>Fungi</taxon>
        <taxon>Dikarya</taxon>
        <taxon>Ascomycota</taxon>
        <taxon>Pezizomycotina</taxon>
        <taxon>Eurotiomycetes</taxon>
        <taxon>Chaetothyriomycetidae</taxon>
        <taxon>Phaeomoniellales</taxon>
        <taxon>Phaeomoniellaceae</taxon>
        <taxon>Phaeomoniella</taxon>
    </lineage>
</organism>
<dbReference type="InterPro" id="IPR013087">
    <property type="entry name" value="Znf_C2H2_type"/>
</dbReference>
<feature type="region of interest" description="Disordered" evidence="6">
    <location>
        <begin position="662"/>
        <end position="687"/>
    </location>
</feature>
<reference evidence="9 10" key="1">
    <citation type="submission" date="2015-05" db="EMBL/GenBank/DDBJ databases">
        <title>Distinctive expansion of gene families associated with plant cell wall degradation and secondary metabolism in the genomes of grapevine trunk pathogens.</title>
        <authorList>
            <person name="Lawrence D.P."/>
            <person name="Travadon R."/>
            <person name="Rolshausen P.E."/>
            <person name="Baumgartner K."/>
        </authorList>
    </citation>
    <scope>NUCLEOTIDE SEQUENCE [LARGE SCALE GENOMIC DNA]</scope>
    <source>
        <strain evidence="9">UCRPC4</strain>
    </source>
</reference>
<dbReference type="Proteomes" id="UP000053317">
    <property type="component" value="Unassembled WGS sequence"/>
</dbReference>
<dbReference type="OrthoDB" id="5399138at2759"/>
<evidence type="ECO:0000259" key="7">
    <source>
        <dbReference type="PROSITE" id="PS50071"/>
    </source>
</evidence>
<feature type="region of interest" description="Disordered" evidence="6">
    <location>
        <begin position="561"/>
        <end position="587"/>
    </location>
</feature>
<dbReference type="InterPro" id="IPR001356">
    <property type="entry name" value="HD"/>
</dbReference>
<evidence type="ECO:0000256" key="5">
    <source>
        <dbReference type="PROSITE-ProRule" id="PRU00108"/>
    </source>
</evidence>
<feature type="domain" description="Homeobox" evidence="7">
    <location>
        <begin position="167"/>
        <end position="230"/>
    </location>
</feature>
<dbReference type="EMBL" id="LCWF01000150">
    <property type="protein sequence ID" value="KKY17011.1"/>
    <property type="molecule type" value="Genomic_DNA"/>
</dbReference>
<keyword evidence="4" id="KW-0862">Zinc</keyword>
<feature type="compositionally biased region" description="Low complexity" evidence="6">
    <location>
        <begin position="299"/>
        <end position="312"/>
    </location>
</feature>
<keyword evidence="4" id="KW-0863">Zinc-finger</keyword>
<keyword evidence="4" id="KW-0479">Metal-binding</keyword>
<dbReference type="PANTHER" id="PTHR11850">
    <property type="entry name" value="HOMEOBOX PROTEIN TRANSCRIPTION FACTORS"/>
    <property type="match status" value="1"/>
</dbReference>
<reference evidence="9 10" key="2">
    <citation type="submission" date="2015-05" db="EMBL/GenBank/DDBJ databases">
        <authorList>
            <person name="Morales-Cruz A."/>
            <person name="Amrine K.C."/>
            <person name="Cantu D."/>
        </authorList>
    </citation>
    <scope>NUCLEOTIDE SEQUENCE [LARGE SCALE GENOMIC DNA]</scope>
    <source>
        <strain evidence="9">UCRPC4</strain>
    </source>
</reference>
<dbReference type="SUPFAM" id="SSF46689">
    <property type="entry name" value="Homeodomain-like"/>
    <property type="match status" value="1"/>
</dbReference>
<dbReference type="AlphaFoldDB" id="A0A0G2E3V2"/>